<accession>A0A4Y7TJ61</accession>
<reference evidence="1 2" key="1">
    <citation type="journal article" date="2019" name="Nat. Ecol. Evol.">
        <title>Megaphylogeny resolves global patterns of mushroom evolution.</title>
        <authorList>
            <person name="Varga T."/>
            <person name="Krizsan K."/>
            <person name="Foldi C."/>
            <person name="Dima B."/>
            <person name="Sanchez-Garcia M."/>
            <person name="Sanchez-Ramirez S."/>
            <person name="Szollosi G.J."/>
            <person name="Szarkandi J.G."/>
            <person name="Papp V."/>
            <person name="Albert L."/>
            <person name="Andreopoulos W."/>
            <person name="Angelini C."/>
            <person name="Antonin V."/>
            <person name="Barry K.W."/>
            <person name="Bougher N.L."/>
            <person name="Buchanan P."/>
            <person name="Buyck B."/>
            <person name="Bense V."/>
            <person name="Catcheside P."/>
            <person name="Chovatia M."/>
            <person name="Cooper J."/>
            <person name="Damon W."/>
            <person name="Desjardin D."/>
            <person name="Finy P."/>
            <person name="Geml J."/>
            <person name="Haridas S."/>
            <person name="Hughes K."/>
            <person name="Justo A."/>
            <person name="Karasinski D."/>
            <person name="Kautmanova I."/>
            <person name="Kiss B."/>
            <person name="Kocsube S."/>
            <person name="Kotiranta H."/>
            <person name="LaButti K.M."/>
            <person name="Lechner B.E."/>
            <person name="Liimatainen K."/>
            <person name="Lipzen A."/>
            <person name="Lukacs Z."/>
            <person name="Mihaltcheva S."/>
            <person name="Morgado L.N."/>
            <person name="Niskanen T."/>
            <person name="Noordeloos M.E."/>
            <person name="Ohm R.A."/>
            <person name="Ortiz-Santana B."/>
            <person name="Ovrebo C."/>
            <person name="Racz N."/>
            <person name="Riley R."/>
            <person name="Savchenko A."/>
            <person name="Shiryaev A."/>
            <person name="Soop K."/>
            <person name="Spirin V."/>
            <person name="Szebenyi C."/>
            <person name="Tomsovsky M."/>
            <person name="Tulloss R.E."/>
            <person name="Uehling J."/>
            <person name="Grigoriev I.V."/>
            <person name="Vagvolgyi C."/>
            <person name="Papp T."/>
            <person name="Martin F.M."/>
            <person name="Miettinen O."/>
            <person name="Hibbett D.S."/>
            <person name="Nagy L.G."/>
        </authorList>
    </citation>
    <scope>NUCLEOTIDE SEQUENCE [LARGE SCALE GENOMIC DNA]</scope>
    <source>
        <strain evidence="1 2">FP101781</strain>
    </source>
</reference>
<dbReference type="Proteomes" id="UP000298030">
    <property type="component" value="Unassembled WGS sequence"/>
</dbReference>
<protein>
    <recommendedName>
        <fullName evidence="3">F-box domain-containing protein</fullName>
    </recommendedName>
</protein>
<dbReference type="InterPro" id="IPR032675">
    <property type="entry name" value="LRR_dom_sf"/>
</dbReference>
<evidence type="ECO:0000313" key="2">
    <source>
        <dbReference type="Proteomes" id="UP000298030"/>
    </source>
</evidence>
<name>A0A4Y7TJ61_COPMI</name>
<evidence type="ECO:0008006" key="3">
    <source>
        <dbReference type="Google" id="ProtNLM"/>
    </source>
</evidence>
<dbReference type="AlphaFoldDB" id="A0A4Y7TJ61"/>
<keyword evidence="2" id="KW-1185">Reference proteome</keyword>
<dbReference type="OrthoDB" id="3171058at2759"/>
<comment type="caution">
    <text evidence="1">The sequence shown here is derived from an EMBL/GenBank/DDBJ whole genome shotgun (WGS) entry which is preliminary data.</text>
</comment>
<evidence type="ECO:0000313" key="1">
    <source>
        <dbReference type="EMBL" id="TEB34227.1"/>
    </source>
</evidence>
<organism evidence="1 2">
    <name type="scientific">Coprinellus micaceus</name>
    <name type="common">Glistening ink-cap mushroom</name>
    <name type="synonym">Coprinus micaceus</name>
    <dbReference type="NCBI Taxonomy" id="71717"/>
    <lineage>
        <taxon>Eukaryota</taxon>
        <taxon>Fungi</taxon>
        <taxon>Dikarya</taxon>
        <taxon>Basidiomycota</taxon>
        <taxon>Agaricomycotina</taxon>
        <taxon>Agaricomycetes</taxon>
        <taxon>Agaricomycetidae</taxon>
        <taxon>Agaricales</taxon>
        <taxon>Agaricineae</taxon>
        <taxon>Psathyrellaceae</taxon>
        <taxon>Coprinellus</taxon>
    </lineage>
</organism>
<gene>
    <name evidence="1" type="ORF">FA13DRAFT_1753815</name>
</gene>
<sequence>MLDFHQEEFPEIDAGIFEDRRALARVCSTFRVLVTEVCVEYIVVHRGEELEHVARLLKRSKPNAAGKRLGEKTTRVDLKIIGPYNPKLIATLLTHTPNLLVFVNHNGRTTGVLGRLPSELLQALITHGKHIRRLEFDSINEAPSLHDIIDIAESCHSLESLSLRCIHSYPNDPDVIEKLPIVNFNALKTLLLNRISRPAGTARPPDYSTSWDPLPRLLQSEYQAIPPARTAAGMGFFHTHGRKFRMLKTTTWSVGSILPEVLEQCNNLDSLVLVQGSAGPPRFPSEVPNIRRICITPYAEETARVPPHIFTSALLEPLDELIAALDGASYGSLSEVRIRNIGAYDGLVEYGLWLDTWWRRFNIRGIRFVDKEGCSYENVVDPGEALLNTVRG</sequence>
<dbReference type="EMBL" id="QPFP01000010">
    <property type="protein sequence ID" value="TEB34227.1"/>
    <property type="molecule type" value="Genomic_DNA"/>
</dbReference>
<dbReference type="Gene3D" id="3.80.10.10">
    <property type="entry name" value="Ribonuclease Inhibitor"/>
    <property type="match status" value="1"/>
</dbReference>
<proteinExistence type="predicted"/>